<dbReference type="PANTHER" id="PTHR43478">
    <property type="entry name" value="NA+/H+ ANTIPORTER-RELATED"/>
    <property type="match status" value="1"/>
</dbReference>
<feature type="transmembrane region" description="Helical" evidence="6">
    <location>
        <begin position="327"/>
        <end position="350"/>
    </location>
</feature>
<feature type="transmembrane region" description="Helical" evidence="6">
    <location>
        <begin position="486"/>
        <end position="506"/>
    </location>
</feature>
<feature type="transmembrane region" description="Helical" evidence="6">
    <location>
        <begin position="419"/>
        <end position="438"/>
    </location>
</feature>
<evidence type="ECO:0000256" key="6">
    <source>
        <dbReference type="SAM" id="Phobius"/>
    </source>
</evidence>
<evidence type="ECO:0000313" key="8">
    <source>
        <dbReference type="EMBL" id="MBU3843673.1"/>
    </source>
</evidence>
<keyword evidence="5 6" id="KW-0472">Membrane</keyword>
<reference evidence="8" key="1">
    <citation type="journal article" date="2021" name="PeerJ">
        <title>Extensive microbial diversity within the chicken gut microbiome revealed by metagenomics and culture.</title>
        <authorList>
            <person name="Gilroy R."/>
            <person name="Ravi A."/>
            <person name="Getino M."/>
            <person name="Pursley I."/>
            <person name="Horton D.L."/>
            <person name="Alikhan N.F."/>
            <person name="Baker D."/>
            <person name="Gharbi K."/>
            <person name="Hall N."/>
            <person name="Watson M."/>
            <person name="Adriaenssens E.M."/>
            <person name="Foster-Nyarko E."/>
            <person name="Jarju S."/>
            <person name="Secka A."/>
            <person name="Antonio M."/>
            <person name="Oren A."/>
            <person name="Chaudhuri R.R."/>
            <person name="La Ragione R."/>
            <person name="Hildebrand F."/>
            <person name="Pallen M.J."/>
        </authorList>
    </citation>
    <scope>NUCLEOTIDE SEQUENCE</scope>
    <source>
        <strain evidence="8">378</strain>
    </source>
</reference>
<sequence length="554" mass="58339">MEPYYAGVLSIVPPIIAVALALITKEVFSSLLIGILSGTLIYTIGMNEDFVIVGTVQHAFEMMVNKVDMNIILFCSLLGSLVYVIAMAGGSRAYGDWASKKIKGRRSALLSTSLLGAFIFIDDYFNCLTVGTVMRPITDKYRISRAKLAYIIDSTAAPVCIIAPISSWAAAVGSNLKSSGIQGSEMEAFIATIPWNFYALLSIAMVLLVAVGNFDFGLMRKAEIDTIKNGYTNSSDGSADNIDVVTEKGGVLDMVVPILALIVFATLSLLYVGGYWGDDPAYHTVAAAFGNTSAGPALVIASFAALLVAFIMFVGRRLLTLKEFMNGVLKGVQAMIPANMILVMAWAISGVCRDMLQTQLFISTIVQNDMGMLGNLLPAIIFLIASFLSFSTGTAWGTFGILIPIVVVVAQAIDPTGGLIIIVLSATLAGSVFGDHCSPISDTTILSSAGAGCVHIEHVSTQLPFALIAAFSAACGYLVAGFTENVFLSLGTGFIIMIAIMSFLHLRNANHESYAVHEARHPVKAVAASASTAVATAGAAPAAPAAPVKAKQRI</sequence>
<keyword evidence="2" id="KW-1003">Cell membrane</keyword>
<keyword evidence="4 6" id="KW-1133">Transmembrane helix</keyword>
<feature type="transmembrane region" description="Helical" evidence="6">
    <location>
        <begin position="189"/>
        <end position="211"/>
    </location>
</feature>
<feature type="transmembrane region" description="Helical" evidence="6">
    <location>
        <begin position="148"/>
        <end position="169"/>
    </location>
</feature>
<feature type="transmembrane region" description="Helical" evidence="6">
    <location>
        <begin position="459"/>
        <end position="480"/>
    </location>
</feature>
<feature type="transmembrane region" description="Helical" evidence="6">
    <location>
        <begin position="71"/>
        <end position="88"/>
    </location>
</feature>
<evidence type="ECO:0000313" key="9">
    <source>
        <dbReference type="Proteomes" id="UP000733611"/>
    </source>
</evidence>
<keyword evidence="3 6" id="KW-0812">Transmembrane</keyword>
<dbReference type="PANTHER" id="PTHR43478:SF1">
    <property type="entry name" value="NA+_H+ ANTIPORTER NHAC-LIKE C-TERMINAL DOMAIN-CONTAINING PROTEIN"/>
    <property type="match status" value="1"/>
</dbReference>
<evidence type="ECO:0000256" key="3">
    <source>
        <dbReference type="ARBA" id="ARBA00022692"/>
    </source>
</evidence>
<feature type="transmembrane region" description="Helical" evidence="6">
    <location>
        <begin position="255"/>
        <end position="277"/>
    </location>
</feature>
<comment type="subcellular location">
    <subcellularLocation>
        <location evidence="1">Cell membrane</location>
        <topology evidence="1">Multi-pass membrane protein</topology>
    </subcellularLocation>
</comment>
<feature type="transmembrane region" description="Helical" evidence="6">
    <location>
        <begin position="6"/>
        <end position="23"/>
    </location>
</feature>
<feature type="transmembrane region" description="Helical" evidence="6">
    <location>
        <begin position="108"/>
        <end position="127"/>
    </location>
</feature>
<name>A0A948WYD8_9GAMM</name>
<feature type="domain" description="Na+/H+ antiporter NhaC-like C-terminal" evidence="7">
    <location>
        <begin position="184"/>
        <end position="482"/>
    </location>
</feature>
<accession>A0A948WYD8</accession>
<dbReference type="Proteomes" id="UP000733611">
    <property type="component" value="Unassembled WGS sequence"/>
</dbReference>
<dbReference type="GO" id="GO:0005886">
    <property type="term" value="C:plasma membrane"/>
    <property type="evidence" value="ECO:0007669"/>
    <property type="project" value="UniProtKB-SubCell"/>
</dbReference>
<feature type="transmembrane region" description="Helical" evidence="6">
    <location>
        <begin position="297"/>
        <end position="315"/>
    </location>
</feature>
<evidence type="ECO:0000256" key="2">
    <source>
        <dbReference type="ARBA" id="ARBA00022475"/>
    </source>
</evidence>
<dbReference type="AlphaFoldDB" id="A0A948WYD8"/>
<gene>
    <name evidence="8" type="ORF">H9847_02205</name>
</gene>
<evidence type="ECO:0000256" key="4">
    <source>
        <dbReference type="ARBA" id="ARBA00022989"/>
    </source>
</evidence>
<feature type="transmembrane region" description="Helical" evidence="6">
    <location>
        <begin position="395"/>
        <end position="413"/>
    </location>
</feature>
<evidence type="ECO:0000256" key="5">
    <source>
        <dbReference type="ARBA" id="ARBA00023136"/>
    </source>
</evidence>
<evidence type="ECO:0000259" key="7">
    <source>
        <dbReference type="Pfam" id="PF03553"/>
    </source>
</evidence>
<reference evidence="8" key="2">
    <citation type="submission" date="2021-04" db="EMBL/GenBank/DDBJ databases">
        <authorList>
            <person name="Gilroy R."/>
        </authorList>
    </citation>
    <scope>NUCLEOTIDE SEQUENCE</scope>
    <source>
        <strain evidence="8">378</strain>
    </source>
</reference>
<dbReference type="InterPro" id="IPR018461">
    <property type="entry name" value="Na/H_Antiport_NhaC-like_C"/>
</dbReference>
<dbReference type="Pfam" id="PF03553">
    <property type="entry name" value="Na_H_antiporter"/>
    <property type="match status" value="1"/>
</dbReference>
<organism evidence="8 9">
    <name type="scientific">Candidatus Anaerobiospirillum pullicola</name>
    <dbReference type="NCBI Taxonomy" id="2838451"/>
    <lineage>
        <taxon>Bacteria</taxon>
        <taxon>Pseudomonadati</taxon>
        <taxon>Pseudomonadota</taxon>
        <taxon>Gammaproteobacteria</taxon>
        <taxon>Aeromonadales</taxon>
        <taxon>Succinivibrionaceae</taxon>
        <taxon>Anaerobiospirillum</taxon>
    </lineage>
</organism>
<proteinExistence type="predicted"/>
<evidence type="ECO:0000256" key="1">
    <source>
        <dbReference type="ARBA" id="ARBA00004651"/>
    </source>
</evidence>
<comment type="caution">
    <text evidence="8">The sequence shown here is derived from an EMBL/GenBank/DDBJ whole genome shotgun (WGS) entry which is preliminary data.</text>
</comment>
<dbReference type="EMBL" id="JAHLFE010000042">
    <property type="protein sequence ID" value="MBU3843673.1"/>
    <property type="molecule type" value="Genomic_DNA"/>
</dbReference>
<protein>
    <submittedName>
        <fullName evidence="8">Na+/H+ antiporter NhaC family protein</fullName>
    </submittedName>
</protein>